<keyword evidence="2" id="KW-1185">Reference proteome</keyword>
<organism evidence="1 2">
    <name type="scientific">Protopolystoma xenopodis</name>
    <dbReference type="NCBI Taxonomy" id="117903"/>
    <lineage>
        <taxon>Eukaryota</taxon>
        <taxon>Metazoa</taxon>
        <taxon>Spiralia</taxon>
        <taxon>Lophotrochozoa</taxon>
        <taxon>Platyhelminthes</taxon>
        <taxon>Monogenea</taxon>
        <taxon>Polyopisthocotylea</taxon>
        <taxon>Polystomatidea</taxon>
        <taxon>Polystomatidae</taxon>
        <taxon>Protopolystoma</taxon>
    </lineage>
</organism>
<accession>A0A3S5AZR0</accession>
<evidence type="ECO:0000313" key="1">
    <source>
        <dbReference type="EMBL" id="VEL41705.1"/>
    </source>
</evidence>
<comment type="caution">
    <text evidence="1">The sequence shown here is derived from an EMBL/GenBank/DDBJ whole genome shotgun (WGS) entry which is preliminary data.</text>
</comment>
<gene>
    <name evidence="1" type="ORF">PXEA_LOCUS35145</name>
</gene>
<dbReference type="Proteomes" id="UP000784294">
    <property type="component" value="Unassembled WGS sequence"/>
</dbReference>
<name>A0A3S5AZR0_9PLAT</name>
<feature type="non-terminal residue" evidence="1">
    <location>
        <position position="1"/>
    </location>
</feature>
<protein>
    <submittedName>
        <fullName evidence="1">Uncharacterized protein</fullName>
    </submittedName>
</protein>
<dbReference type="AlphaFoldDB" id="A0A3S5AZR0"/>
<evidence type="ECO:0000313" key="2">
    <source>
        <dbReference type="Proteomes" id="UP000784294"/>
    </source>
</evidence>
<dbReference type="EMBL" id="CAAALY010270631">
    <property type="protein sequence ID" value="VEL41705.1"/>
    <property type="molecule type" value="Genomic_DNA"/>
</dbReference>
<sequence length="148" mass="16282">MSFIETPQLLSSEPALAIEVENSEKGPTTLSWQRLAQIEEQVKTHLAEYVFRAVPNLPDVRHSEVSIEVGDNEETNIEIHPEMKGQKKLLKRTSLLMLLSEARRRTTLILPENLTIGQAITATGGSSVLESHPADAEISSSPLVVTNS</sequence>
<proteinExistence type="predicted"/>
<reference evidence="1" key="1">
    <citation type="submission" date="2018-11" db="EMBL/GenBank/DDBJ databases">
        <authorList>
            <consortium name="Pathogen Informatics"/>
        </authorList>
    </citation>
    <scope>NUCLEOTIDE SEQUENCE</scope>
</reference>